<accession>A0A6G8Q7Z6</accession>
<dbReference type="GO" id="GO:0030246">
    <property type="term" value="F:carbohydrate binding"/>
    <property type="evidence" value="ECO:0007669"/>
    <property type="project" value="InterPro"/>
</dbReference>
<organism evidence="7 8">
    <name type="scientific">Rubrobacter tropicus</name>
    <dbReference type="NCBI Taxonomy" id="2653851"/>
    <lineage>
        <taxon>Bacteria</taxon>
        <taxon>Bacillati</taxon>
        <taxon>Actinomycetota</taxon>
        <taxon>Rubrobacteria</taxon>
        <taxon>Rubrobacterales</taxon>
        <taxon>Rubrobacteraceae</taxon>
        <taxon>Rubrobacter</taxon>
    </lineage>
</organism>
<evidence type="ECO:0000256" key="4">
    <source>
        <dbReference type="ARBA" id="ARBA00023163"/>
    </source>
</evidence>
<dbReference type="GO" id="GO:0006352">
    <property type="term" value="P:DNA-templated transcription initiation"/>
    <property type="evidence" value="ECO:0007669"/>
    <property type="project" value="InterPro"/>
</dbReference>
<feature type="domain" description="Sugar-binding" evidence="5">
    <location>
        <begin position="96"/>
        <end position="343"/>
    </location>
</feature>
<evidence type="ECO:0000256" key="3">
    <source>
        <dbReference type="ARBA" id="ARBA00023125"/>
    </source>
</evidence>
<dbReference type="GO" id="GO:0003700">
    <property type="term" value="F:DNA-binding transcription factor activity"/>
    <property type="evidence" value="ECO:0007669"/>
    <property type="project" value="InterPro"/>
</dbReference>
<protein>
    <submittedName>
        <fullName evidence="7">MarR family transcriptional regulator</fullName>
    </submittedName>
</protein>
<evidence type="ECO:0000313" key="8">
    <source>
        <dbReference type="Proteomes" id="UP000501452"/>
    </source>
</evidence>
<dbReference type="InterPro" id="IPR037171">
    <property type="entry name" value="NagB/RpiA_transferase-like"/>
</dbReference>
<dbReference type="Gene3D" id="1.10.10.10">
    <property type="entry name" value="Winged helix-like DNA-binding domain superfamily/Winged helix DNA-binding domain"/>
    <property type="match status" value="1"/>
</dbReference>
<proteinExistence type="inferred from homology"/>
<dbReference type="SUPFAM" id="SSF100950">
    <property type="entry name" value="NagB/RpiA/CoA transferase-like"/>
    <property type="match status" value="1"/>
</dbReference>
<dbReference type="PANTHER" id="PTHR34294">
    <property type="entry name" value="TRANSCRIPTIONAL REGULATOR-RELATED"/>
    <property type="match status" value="1"/>
</dbReference>
<name>A0A6G8Q7Z6_9ACTN</name>
<gene>
    <name evidence="7" type="ORF">GBA63_08035</name>
</gene>
<reference evidence="7 8" key="1">
    <citation type="submission" date="2019-10" db="EMBL/GenBank/DDBJ databases">
        <title>Rubrobacter sp nov SCSIO 52090 isolated from a deep-sea sediment in the South China Sea.</title>
        <authorList>
            <person name="Chen R.W."/>
        </authorList>
    </citation>
    <scope>NUCLEOTIDE SEQUENCE [LARGE SCALE GENOMIC DNA]</scope>
    <source>
        <strain evidence="7 8">SCSIO 52909</strain>
    </source>
</reference>
<dbReference type="KEGG" id="rub:GBA63_08035"/>
<keyword evidence="4" id="KW-0804">Transcription</keyword>
<evidence type="ECO:0000259" key="6">
    <source>
        <dbReference type="Pfam" id="PF04545"/>
    </source>
</evidence>
<sequence length="350" mass="37535">MQNLFGSAGCSGLVVGGEDGRLRLQRKGPGSFEDRALTLAEVARLYYLEDFTQERIARRLGFSRSNVSRMLKEARESGLVEIRIRSPLEVADGVGRELRSRLGLRECLVLASSRRGASGDFRGDLGAFGAGYLREKISDGDVVGIGWSSAVYDVVRSGRLHEKNGVTVVQLIGSLGGAVPDLDGASIAGGLARALGAREYFLQAPILVADASVREGLLRDLHISRTLELARKADIAVVGVGTINRDSGQYRAGYLDDADLEHIGRRGAIGEICGSYFTREGDPVPLEMEARTISLGREDLVRVPIRVGMGWGAKKALANIGAARSGILNVLITDEATAREMLEILDAEQG</sequence>
<dbReference type="Pfam" id="PF04198">
    <property type="entry name" value="Sugar-bind"/>
    <property type="match status" value="1"/>
</dbReference>
<evidence type="ECO:0000313" key="7">
    <source>
        <dbReference type="EMBL" id="QIN82596.1"/>
    </source>
</evidence>
<dbReference type="InterPro" id="IPR007630">
    <property type="entry name" value="RNA_pol_sigma70_r4"/>
</dbReference>
<dbReference type="InterPro" id="IPR036388">
    <property type="entry name" value="WH-like_DNA-bd_sf"/>
</dbReference>
<feature type="domain" description="RNA polymerase sigma-70 region 4" evidence="6">
    <location>
        <begin position="42"/>
        <end position="76"/>
    </location>
</feature>
<dbReference type="GO" id="GO:0003677">
    <property type="term" value="F:DNA binding"/>
    <property type="evidence" value="ECO:0007669"/>
    <property type="project" value="UniProtKB-KW"/>
</dbReference>
<dbReference type="PANTHER" id="PTHR34294:SF1">
    <property type="entry name" value="TRANSCRIPTIONAL REGULATOR LSRR"/>
    <property type="match status" value="1"/>
</dbReference>
<dbReference type="Proteomes" id="UP000501452">
    <property type="component" value="Chromosome"/>
</dbReference>
<dbReference type="InterPro" id="IPR007324">
    <property type="entry name" value="Sugar-bd_dom_put"/>
</dbReference>
<dbReference type="InterPro" id="IPR051054">
    <property type="entry name" value="SorC_transcr_regulators"/>
</dbReference>
<dbReference type="EMBL" id="CP045119">
    <property type="protein sequence ID" value="QIN82596.1"/>
    <property type="molecule type" value="Genomic_DNA"/>
</dbReference>
<comment type="similarity">
    <text evidence="1">Belongs to the SorC transcriptional regulatory family.</text>
</comment>
<evidence type="ECO:0000259" key="5">
    <source>
        <dbReference type="Pfam" id="PF04198"/>
    </source>
</evidence>
<keyword evidence="2" id="KW-0805">Transcription regulation</keyword>
<keyword evidence="8" id="KW-1185">Reference proteome</keyword>
<dbReference type="InterPro" id="IPR013324">
    <property type="entry name" value="RNA_pol_sigma_r3/r4-like"/>
</dbReference>
<evidence type="ECO:0000256" key="1">
    <source>
        <dbReference type="ARBA" id="ARBA00010466"/>
    </source>
</evidence>
<dbReference type="SUPFAM" id="SSF88659">
    <property type="entry name" value="Sigma3 and sigma4 domains of RNA polymerase sigma factors"/>
    <property type="match status" value="1"/>
</dbReference>
<evidence type="ECO:0000256" key="2">
    <source>
        <dbReference type="ARBA" id="ARBA00023015"/>
    </source>
</evidence>
<dbReference type="Pfam" id="PF04545">
    <property type="entry name" value="Sigma70_r4"/>
    <property type="match status" value="1"/>
</dbReference>
<dbReference type="AlphaFoldDB" id="A0A6G8Q7Z6"/>
<dbReference type="Gene3D" id="3.40.50.1360">
    <property type="match status" value="1"/>
</dbReference>
<keyword evidence="3" id="KW-0238">DNA-binding</keyword>